<dbReference type="AlphaFoldDB" id="A0A728MHZ8"/>
<evidence type="ECO:0000313" key="1">
    <source>
        <dbReference type="EMBL" id="HAE2737140.1"/>
    </source>
</evidence>
<comment type="caution">
    <text evidence="1">The sequence shown here is derived from an EMBL/GenBank/DDBJ whole genome shotgun (WGS) entry which is preliminary data.</text>
</comment>
<proteinExistence type="predicted"/>
<accession>A0A728MHZ8</accession>
<feature type="non-terminal residue" evidence="1">
    <location>
        <position position="1"/>
    </location>
</feature>
<reference evidence="1" key="2">
    <citation type="submission" date="2018-07" db="EMBL/GenBank/DDBJ databases">
        <authorList>
            <consortium name="NCBI Pathogen Detection Project"/>
        </authorList>
    </citation>
    <scope>NUCLEOTIDE SEQUENCE</scope>
    <source>
        <strain evidence="1">2011K-0079</strain>
    </source>
</reference>
<dbReference type="EMBL" id="DAARJX010000083">
    <property type="protein sequence ID" value="HAE2737140.1"/>
    <property type="molecule type" value="Genomic_DNA"/>
</dbReference>
<gene>
    <name evidence="1" type="ORF">G3348_004670</name>
</gene>
<evidence type="ECO:0008006" key="2">
    <source>
        <dbReference type="Google" id="ProtNLM"/>
    </source>
</evidence>
<sequence>VLRYILRVKERDGRILNGGSAQTEQGLDAGFIAGNGVLLMNMLSAPSRVSVERGDGSVCHFSVKGIVPNTGKVQEVYCE</sequence>
<name>A0A728MHZ8_SALEN</name>
<reference evidence="1" key="1">
    <citation type="journal article" date="2018" name="Genome Biol.">
        <title>SKESA: strategic k-mer extension for scrupulous assemblies.</title>
        <authorList>
            <person name="Souvorov A."/>
            <person name="Agarwala R."/>
            <person name="Lipman D.J."/>
        </authorList>
    </citation>
    <scope>NUCLEOTIDE SEQUENCE</scope>
    <source>
        <strain evidence="1">2011K-0079</strain>
    </source>
</reference>
<organism evidence="1">
    <name type="scientific">Salmonella enteritidis</name>
    <dbReference type="NCBI Taxonomy" id="149539"/>
    <lineage>
        <taxon>Bacteria</taxon>
        <taxon>Pseudomonadati</taxon>
        <taxon>Pseudomonadota</taxon>
        <taxon>Gammaproteobacteria</taxon>
        <taxon>Enterobacterales</taxon>
        <taxon>Enterobacteriaceae</taxon>
        <taxon>Salmonella</taxon>
    </lineage>
</organism>
<protein>
    <recommendedName>
        <fullName evidence="2">Fimbrial outer membrane usher protein PefC</fullName>
    </recommendedName>
</protein>